<dbReference type="GO" id="GO:0009003">
    <property type="term" value="F:signal peptidase activity"/>
    <property type="evidence" value="ECO:0007669"/>
    <property type="project" value="UniProtKB-EC"/>
</dbReference>
<dbReference type="InterPro" id="IPR019758">
    <property type="entry name" value="Pept_S26A_signal_pept_1_CS"/>
</dbReference>
<evidence type="ECO:0000256" key="4">
    <source>
        <dbReference type="ARBA" id="ARBA00013208"/>
    </source>
</evidence>
<evidence type="ECO:0000256" key="6">
    <source>
        <dbReference type="RuleBase" id="RU362042"/>
    </source>
</evidence>
<dbReference type="PANTHER" id="PTHR43390:SF1">
    <property type="entry name" value="CHLOROPLAST PROCESSING PEPTIDASE"/>
    <property type="match status" value="1"/>
</dbReference>
<dbReference type="SUPFAM" id="SSF51306">
    <property type="entry name" value="LexA/Signal peptidase"/>
    <property type="match status" value="1"/>
</dbReference>
<comment type="subcellular location">
    <subcellularLocation>
        <location evidence="2">Cell membrane</location>
        <topology evidence="2">Single-pass type II membrane protein</topology>
    </subcellularLocation>
    <subcellularLocation>
        <location evidence="6">Membrane</location>
        <topology evidence="6">Single-pass type II membrane protein</topology>
    </subcellularLocation>
</comment>
<evidence type="ECO:0000313" key="8">
    <source>
        <dbReference type="EMBL" id="MEB3102721.1"/>
    </source>
</evidence>
<keyword evidence="5 6" id="KW-0378">Hydrolase</keyword>
<dbReference type="InterPro" id="IPR000223">
    <property type="entry name" value="Pept_S26A_signal_pept_1"/>
</dbReference>
<dbReference type="EMBL" id="JAYJLD010000021">
    <property type="protein sequence ID" value="MEB3102721.1"/>
    <property type="molecule type" value="Genomic_DNA"/>
</dbReference>
<dbReference type="PRINTS" id="PR00727">
    <property type="entry name" value="LEADERPTASE"/>
</dbReference>
<dbReference type="Gene3D" id="2.10.109.10">
    <property type="entry name" value="Umud Fragment, subunit A"/>
    <property type="match status" value="1"/>
</dbReference>
<sequence>MEKQQDRYRIRKEFREWAVSIAAAVIIALLFQKYAFAQTEVRMNSMQNTLMQGQRLIENKFLYWFSEPRKGDIVIINGKESDKRLVKRIIGVSGDLIDIRDGSVFLNGHKVQESFVKGRTLNNGMQVPFRVPDHKVFVMGDNREASMDSRTLGPIDLKSIEGKVVFRIWPLSEFGAVE</sequence>
<evidence type="ECO:0000256" key="2">
    <source>
        <dbReference type="ARBA" id="ARBA00004401"/>
    </source>
</evidence>
<dbReference type="RefSeq" id="WP_371754843.1">
    <property type="nucleotide sequence ID" value="NZ_JAYJLD010000021.1"/>
</dbReference>
<comment type="caution">
    <text evidence="8">The sequence shown here is derived from an EMBL/GenBank/DDBJ whole genome shotgun (WGS) entry which is preliminary data.</text>
</comment>
<comment type="catalytic activity">
    <reaction evidence="1 6">
        <text>Cleavage of hydrophobic, N-terminal signal or leader sequences from secreted and periplasmic proteins.</text>
        <dbReference type="EC" id="3.4.21.89"/>
    </reaction>
</comment>
<proteinExistence type="inferred from homology"/>
<dbReference type="InterPro" id="IPR019533">
    <property type="entry name" value="Peptidase_S26"/>
</dbReference>
<dbReference type="EC" id="3.4.21.89" evidence="4 6"/>
<dbReference type="NCBIfam" id="TIGR02227">
    <property type="entry name" value="sigpep_I_bact"/>
    <property type="match status" value="1"/>
</dbReference>
<feature type="domain" description="Peptidase S26" evidence="7">
    <location>
        <begin position="15"/>
        <end position="169"/>
    </location>
</feature>
<evidence type="ECO:0000256" key="1">
    <source>
        <dbReference type="ARBA" id="ARBA00000677"/>
    </source>
</evidence>
<dbReference type="CDD" id="cd06530">
    <property type="entry name" value="S26_SPase_I"/>
    <property type="match status" value="1"/>
</dbReference>
<dbReference type="Pfam" id="PF10502">
    <property type="entry name" value="Peptidase_S26"/>
    <property type="match status" value="1"/>
</dbReference>
<accession>A0ABU5ZM32</accession>
<organism evidence="8 9">
    <name type="scientific">Ferviditalea candida</name>
    <dbReference type="NCBI Taxonomy" id="3108399"/>
    <lineage>
        <taxon>Bacteria</taxon>
        <taxon>Bacillati</taxon>
        <taxon>Bacillota</taxon>
        <taxon>Bacilli</taxon>
        <taxon>Bacillales</taxon>
        <taxon>Paenibacillaceae</taxon>
        <taxon>Ferviditalea</taxon>
    </lineage>
</organism>
<dbReference type="PROSITE" id="PS00761">
    <property type="entry name" value="SPASE_I_3"/>
    <property type="match status" value="1"/>
</dbReference>
<dbReference type="Proteomes" id="UP001310386">
    <property type="component" value="Unassembled WGS sequence"/>
</dbReference>
<evidence type="ECO:0000313" key="9">
    <source>
        <dbReference type="Proteomes" id="UP001310386"/>
    </source>
</evidence>
<dbReference type="InterPro" id="IPR036286">
    <property type="entry name" value="LexA/Signal_pep-like_sf"/>
</dbReference>
<evidence type="ECO:0000256" key="3">
    <source>
        <dbReference type="ARBA" id="ARBA00009370"/>
    </source>
</evidence>
<dbReference type="PANTHER" id="PTHR43390">
    <property type="entry name" value="SIGNAL PEPTIDASE I"/>
    <property type="match status" value="1"/>
</dbReference>
<name>A0ABU5ZM32_9BACL</name>
<gene>
    <name evidence="8" type="primary">lepB</name>
    <name evidence="8" type="ORF">VF724_13710</name>
</gene>
<evidence type="ECO:0000259" key="7">
    <source>
        <dbReference type="Pfam" id="PF10502"/>
    </source>
</evidence>
<keyword evidence="9" id="KW-1185">Reference proteome</keyword>
<reference evidence="8" key="1">
    <citation type="submission" date="2023-12" db="EMBL/GenBank/DDBJ databases">
        <title>Fervidustalea candida gen. nov., sp. nov., a novel member of the family Paenibacillaceae isolated from a geothermal area.</title>
        <authorList>
            <person name="Li W.-J."/>
            <person name="Jiao J.-Y."/>
            <person name="Chen Y."/>
        </authorList>
    </citation>
    <scope>NUCLEOTIDE SEQUENCE</scope>
    <source>
        <strain evidence="8">SYSU GA230002</strain>
    </source>
</reference>
<evidence type="ECO:0000256" key="5">
    <source>
        <dbReference type="ARBA" id="ARBA00022801"/>
    </source>
</evidence>
<keyword evidence="6" id="KW-0645">Protease</keyword>
<comment type="similarity">
    <text evidence="3 6">Belongs to the peptidase S26 family.</text>
</comment>
<protein>
    <recommendedName>
        <fullName evidence="4 6">Signal peptidase I</fullName>
        <ecNumber evidence="4 6">3.4.21.89</ecNumber>
    </recommendedName>
</protein>